<evidence type="ECO:0000256" key="1">
    <source>
        <dbReference type="SAM" id="Phobius"/>
    </source>
</evidence>
<feature type="transmembrane region" description="Helical" evidence="1">
    <location>
        <begin position="182"/>
        <end position="202"/>
    </location>
</feature>
<feature type="transmembrane region" description="Helical" evidence="1">
    <location>
        <begin position="159"/>
        <end position="175"/>
    </location>
</feature>
<dbReference type="EMBL" id="JBHTAT010000001">
    <property type="protein sequence ID" value="MFC7255668.1"/>
    <property type="molecule type" value="Genomic_DNA"/>
</dbReference>
<evidence type="ECO:0000313" key="3">
    <source>
        <dbReference type="EMBL" id="MFC7255668.1"/>
    </source>
</evidence>
<evidence type="ECO:0000313" key="4">
    <source>
        <dbReference type="Proteomes" id="UP001596434"/>
    </source>
</evidence>
<proteinExistence type="predicted"/>
<feature type="transmembrane region" description="Helical" evidence="1">
    <location>
        <begin position="133"/>
        <end position="153"/>
    </location>
</feature>
<comment type="caution">
    <text evidence="3">The sequence shown here is derived from an EMBL/GenBank/DDBJ whole genome shotgun (WGS) entry which is preliminary data.</text>
</comment>
<keyword evidence="4" id="KW-1185">Reference proteome</keyword>
<organism evidence="3 4">
    <name type="scientific">Haloplanus litoreus</name>
    <dbReference type="NCBI Taxonomy" id="767515"/>
    <lineage>
        <taxon>Archaea</taxon>
        <taxon>Methanobacteriati</taxon>
        <taxon>Methanobacteriota</taxon>
        <taxon>Stenosarchaea group</taxon>
        <taxon>Halobacteria</taxon>
        <taxon>Halobacteriales</taxon>
        <taxon>Haloferacaceae</taxon>
        <taxon>Haloplanus</taxon>
    </lineage>
</organism>
<dbReference type="Proteomes" id="UP001596434">
    <property type="component" value="Unassembled WGS sequence"/>
</dbReference>
<feature type="transmembrane region" description="Helical" evidence="1">
    <location>
        <begin position="89"/>
        <end position="121"/>
    </location>
</feature>
<keyword evidence="1" id="KW-0812">Transmembrane</keyword>
<feature type="transmembrane region" description="Helical" evidence="1">
    <location>
        <begin position="59"/>
        <end position="77"/>
    </location>
</feature>
<dbReference type="RefSeq" id="WP_379703891.1">
    <property type="nucleotide sequence ID" value="NZ_JBHTAT010000001.1"/>
</dbReference>
<reference evidence="3 4" key="1">
    <citation type="journal article" date="2019" name="Int. J. Syst. Evol. Microbiol.">
        <title>The Global Catalogue of Microorganisms (GCM) 10K type strain sequencing project: providing services to taxonomists for standard genome sequencing and annotation.</title>
        <authorList>
            <consortium name="The Broad Institute Genomics Platform"/>
            <consortium name="The Broad Institute Genome Sequencing Center for Infectious Disease"/>
            <person name="Wu L."/>
            <person name="Ma J."/>
        </authorList>
    </citation>
    <scope>NUCLEOTIDE SEQUENCE [LARGE SCALE GENOMIC DNA]</scope>
    <source>
        <strain evidence="3 4">GX21</strain>
    </source>
</reference>
<sequence>MTARASAGRRHWHPPIPEDRRRAVVGGAAGVAALGVAAKFLLTVVINAPAGPPVGGGDAAAVGATAVAGVAAVVVALTETDPVSGVGLLFVGVFGLLSLGPGAVVAPAAVAVAAGTTAVAVAHRHRFANARGIALGTLLAALTVCLASGVGGWVALRPLGSTLALVGVAVTPAFAATTTRSLLGGGAAFAAVVALGLSLPFVVGAVTLVGGGVVGSSLPVAAIAVGGAVTAGSAALRRREWSLLAGVVLVAFAGVPAALPRAVPFALGAATFAVREGRR</sequence>
<feature type="transmembrane region" description="Helical" evidence="1">
    <location>
        <begin position="23"/>
        <end position="47"/>
    </location>
</feature>
<name>A0ABD5ZY88_9EURY</name>
<keyword evidence="1" id="KW-1133">Transmembrane helix</keyword>
<feature type="transmembrane region" description="Helical" evidence="1">
    <location>
        <begin position="208"/>
        <end position="229"/>
    </location>
</feature>
<protein>
    <submittedName>
        <fullName evidence="3">Phosphate ABC transporter permease</fullName>
    </submittedName>
</protein>
<dbReference type="InterPro" id="IPR058381">
    <property type="entry name" value="DUF8068"/>
</dbReference>
<gene>
    <name evidence="3" type="ORF">ACFQKE_10255</name>
</gene>
<dbReference type="Pfam" id="PF26265">
    <property type="entry name" value="DUF8068"/>
    <property type="match status" value="1"/>
</dbReference>
<feature type="domain" description="DUF8068" evidence="2">
    <location>
        <begin position="28"/>
        <end position="272"/>
    </location>
</feature>
<evidence type="ECO:0000259" key="2">
    <source>
        <dbReference type="Pfam" id="PF26265"/>
    </source>
</evidence>
<keyword evidence="1" id="KW-0472">Membrane</keyword>
<dbReference type="GeneID" id="96954035"/>
<accession>A0ABD5ZY88</accession>
<dbReference type="AlphaFoldDB" id="A0ABD5ZY88"/>
<feature type="transmembrane region" description="Helical" evidence="1">
    <location>
        <begin position="241"/>
        <end position="259"/>
    </location>
</feature>